<reference evidence="1 2" key="1">
    <citation type="submission" date="2018-09" db="EMBL/GenBank/DDBJ databases">
        <authorList>
            <person name="Postec A."/>
        </authorList>
    </citation>
    <scope>NUCLEOTIDE SEQUENCE [LARGE SCALE GENOMIC DNA]</scope>
    <source>
        <strain evidence="1">70B-A</strain>
    </source>
</reference>
<dbReference type="AlphaFoldDB" id="A0A3P7RWE7"/>
<gene>
    <name evidence="1" type="ORF">PATL70BA_1208</name>
</gene>
<protein>
    <submittedName>
        <fullName evidence="1">Uncharacterized protein</fullName>
    </submittedName>
</protein>
<evidence type="ECO:0000313" key="1">
    <source>
        <dbReference type="EMBL" id="VDN47086.1"/>
    </source>
</evidence>
<organism evidence="1 2">
    <name type="scientific">Petrocella atlantisensis</name>
    <dbReference type="NCBI Taxonomy" id="2173034"/>
    <lineage>
        <taxon>Bacteria</taxon>
        <taxon>Bacillati</taxon>
        <taxon>Bacillota</taxon>
        <taxon>Clostridia</taxon>
        <taxon>Lachnospirales</taxon>
        <taxon>Vallitaleaceae</taxon>
        <taxon>Petrocella</taxon>
    </lineage>
</organism>
<accession>A0A3P7RWE7</accession>
<evidence type="ECO:0000313" key="2">
    <source>
        <dbReference type="Proteomes" id="UP000279029"/>
    </source>
</evidence>
<dbReference type="Proteomes" id="UP000279029">
    <property type="component" value="Chromosome"/>
</dbReference>
<dbReference type="EMBL" id="LR130778">
    <property type="protein sequence ID" value="VDN47086.1"/>
    <property type="molecule type" value="Genomic_DNA"/>
</dbReference>
<sequence>MRKNNNKSNFLNQLLVSIIILVTAFKFGDALSRKLQSRIDRRNE</sequence>
<keyword evidence="2" id="KW-1185">Reference proteome</keyword>
<name>A0A3P7RWE7_9FIRM</name>
<proteinExistence type="predicted"/>
<dbReference type="KEGG" id="cbar:PATL70BA_1208"/>